<organism evidence="1 2">
    <name type="scientific">Brevibacillus centrosporus</name>
    <dbReference type="NCBI Taxonomy" id="54910"/>
    <lineage>
        <taxon>Bacteria</taxon>
        <taxon>Bacillati</taxon>
        <taxon>Bacillota</taxon>
        <taxon>Bacilli</taxon>
        <taxon>Bacillales</taxon>
        <taxon>Paenibacillaceae</taxon>
        <taxon>Brevibacillus</taxon>
    </lineage>
</organism>
<dbReference type="AlphaFoldDB" id="A0A1I3RME4"/>
<gene>
    <name evidence="1" type="ORF">SAMN05518846_103457</name>
</gene>
<proteinExistence type="predicted"/>
<dbReference type="Proteomes" id="UP000198915">
    <property type="component" value="Unassembled WGS sequence"/>
</dbReference>
<evidence type="ECO:0000313" key="2">
    <source>
        <dbReference type="Proteomes" id="UP000198915"/>
    </source>
</evidence>
<sequence length="68" mass="7795">MGIWLKSFYEVAINDLATNKMSTGSVNCYYYRNCSRNVLLQWPGVEMRYGLFYCHNDNLGGTIGAQVF</sequence>
<accession>A0A1I3RME4</accession>
<dbReference type="EMBL" id="FORT01000003">
    <property type="protein sequence ID" value="SFJ46471.1"/>
    <property type="molecule type" value="Genomic_DNA"/>
</dbReference>
<name>A0A1I3RME4_9BACL</name>
<evidence type="ECO:0000313" key="1">
    <source>
        <dbReference type="EMBL" id="SFJ46471.1"/>
    </source>
</evidence>
<protein>
    <submittedName>
        <fullName evidence="1">Uncharacterized protein</fullName>
    </submittedName>
</protein>
<dbReference type="STRING" id="1884381.SAMN05518846_103457"/>
<reference evidence="2" key="1">
    <citation type="submission" date="2016-10" db="EMBL/GenBank/DDBJ databases">
        <authorList>
            <person name="Varghese N."/>
            <person name="Submissions S."/>
        </authorList>
    </citation>
    <scope>NUCLEOTIDE SEQUENCE [LARGE SCALE GENOMIC DNA]</scope>
    <source>
        <strain evidence="2">OK042</strain>
    </source>
</reference>
<keyword evidence="2" id="KW-1185">Reference proteome</keyword>